<evidence type="ECO:0000256" key="1">
    <source>
        <dbReference type="ARBA" id="ARBA00004141"/>
    </source>
</evidence>
<evidence type="ECO:0000256" key="2">
    <source>
        <dbReference type="ARBA" id="ARBA00022448"/>
    </source>
</evidence>
<feature type="transmembrane region" description="Helical" evidence="7">
    <location>
        <begin position="159"/>
        <end position="180"/>
    </location>
</feature>
<evidence type="ECO:0000256" key="4">
    <source>
        <dbReference type="ARBA" id="ARBA00022989"/>
    </source>
</evidence>
<dbReference type="SUPFAM" id="SSF103473">
    <property type="entry name" value="MFS general substrate transporter"/>
    <property type="match status" value="1"/>
</dbReference>
<name>A0A0K0DEK9_ANGCA</name>
<feature type="transmembrane region" description="Helical" evidence="7">
    <location>
        <begin position="49"/>
        <end position="69"/>
    </location>
</feature>
<dbReference type="InterPro" id="IPR044770">
    <property type="entry name" value="MFS_spinster-like"/>
</dbReference>
<keyword evidence="4 7" id="KW-1133">Transmembrane helix</keyword>
<dbReference type="AlphaFoldDB" id="A0A0K0DEK9"/>
<dbReference type="Gene3D" id="1.20.1250.20">
    <property type="entry name" value="MFS general substrate transporter like domains"/>
    <property type="match status" value="1"/>
</dbReference>
<comment type="subcellular location">
    <subcellularLocation>
        <location evidence="1">Membrane</location>
        <topology evidence="1">Multi-pass membrane protein</topology>
    </subcellularLocation>
</comment>
<keyword evidence="5 7" id="KW-0472">Membrane</keyword>
<feature type="transmembrane region" description="Helical" evidence="7">
    <location>
        <begin position="21"/>
        <end position="43"/>
    </location>
</feature>
<evidence type="ECO:0000256" key="3">
    <source>
        <dbReference type="ARBA" id="ARBA00022692"/>
    </source>
</evidence>
<sequence>MRGMTASSVVYLLSKTFLRKYVRKWIMVVGIAIWVFSVFASTFVQASMFWLFMFLRGMVGIGEASYAVVSPSIIADMFTGTNRSRMLMFFYFAIPCGSGFGFMVGSSVAAMTGVVCLFLIIVFVKEPARGGAERPVHGPKKIRTSYFEDLKSLAGNATYVFSTAGYTAMIFMVGTMSWWVPTAIEHNYAHERGLNSTDQLDPDTKAQLVNTLVFLVNLIFGAITCIGGLVGVTVGSILSQWLHEGVGPFRSVKTVRSDAIVCGLGALISIPSLYFALREIPYNMAATWVRKKGLVCLKKLMVLMFICITSTCFNWATNVNMLMEVVVPTRRNAAVSWQTLISHLFGDASGPYVLGMISDAIRGDDTSPYGNFTSLVASFYLPNFLLVISTASFFAAAYTFVRDQKIVEEEMSE</sequence>
<dbReference type="InterPro" id="IPR036259">
    <property type="entry name" value="MFS_trans_sf"/>
</dbReference>
<proteinExistence type="inferred from homology"/>
<organism evidence="8 9">
    <name type="scientific">Angiostrongylus cantonensis</name>
    <name type="common">Rat lungworm</name>
    <dbReference type="NCBI Taxonomy" id="6313"/>
    <lineage>
        <taxon>Eukaryota</taxon>
        <taxon>Metazoa</taxon>
        <taxon>Ecdysozoa</taxon>
        <taxon>Nematoda</taxon>
        <taxon>Chromadorea</taxon>
        <taxon>Rhabditida</taxon>
        <taxon>Rhabditina</taxon>
        <taxon>Rhabditomorpha</taxon>
        <taxon>Strongyloidea</taxon>
        <taxon>Metastrongylidae</taxon>
        <taxon>Angiostrongylus</taxon>
    </lineage>
</organism>
<evidence type="ECO:0000256" key="6">
    <source>
        <dbReference type="ARBA" id="ARBA00024338"/>
    </source>
</evidence>
<dbReference type="CDD" id="cd17328">
    <property type="entry name" value="MFS_spinster_like"/>
    <property type="match status" value="1"/>
</dbReference>
<dbReference type="WBParaSite" id="ACAC_0000930901-mRNA-1">
    <property type="protein sequence ID" value="ACAC_0000930901-mRNA-1"/>
    <property type="gene ID" value="ACAC_0000930901"/>
</dbReference>
<reference evidence="8" key="1">
    <citation type="submission" date="2012-09" db="EMBL/GenBank/DDBJ databases">
        <authorList>
            <person name="Martin A.A."/>
        </authorList>
    </citation>
    <scope>NUCLEOTIDE SEQUENCE</scope>
</reference>
<accession>A0A0K0DEK9</accession>
<dbReference type="InterPro" id="IPR011701">
    <property type="entry name" value="MFS"/>
</dbReference>
<keyword evidence="3 7" id="KW-0812">Transmembrane</keyword>
<feature type="transmembrane region" description="Helical" evidence="7">
    <location>
        <begin position="258"/>
        <end position="277"/>
    </location>
</feature>
<keyword evidence="2" id="KW-0813">Transport</keyword>
<evidence type="ECO:0000313" key="8">
    <source>
        <dbReference type="Proteomes" id="UP000035642"/>
    </source>
</evidence>
<keyword evidence="8" id="KW-1185">Reference proteome</keyword>
<dbReference type="Pfam" id="PF07690">
    <property type="entry name" value="MFS_1"/>
    <property type="match status" value="1"/>
</dbReference>
<dbReference type="GO" id="GO:0022857">
    <property type="term" value="F:transmembrane transporter activity"/>
    <property type="evidence" value="ECO:0007669"/>
    <property type="project" value="InterPro"/>
</dbReference>
<feature type="transmembrane region" description="Helical" evidence="7">
    <location>
        <begin position="297"/>
        <end position="316"/>
    </location>
</feature>
<feature type="transmembrane region" description="Helical" evidence="7">
    <location>
        <begin position="90"/>
        <end position="123"/>
    </location>
</feature>
<evidence type="ECO:0000256" key="7">
    <source>
        <dbReference type="SAM" id="Phobius"/>
    </source>
</evidence>
<comment type="similarity">
    <text evidence="6">Belongs to the major facilitator superfamily. Spinster (TC 2.A.1.49) family.</text>
</comment>
<dbReference type="PANTHER" id="PTHR23505">
    <property type="entry name" value="SPINSTER"/>
    <property type="match status" value="1"/>
</dbReference>
<dbReference type="PANTHER" id="PTHR23505:SF88">
    <property type="entry name" value="MAJOR FACILITATOR SUPERFAMILY (MFS) PROFILE DOMAIN-CONTAINING PROTEIN"/>
    <property type="match status" value="1"/>
</dbReference>
<feature type="transmembrane region" description="Helical" evidence="7">
    <location>
        <begin position="212"/>
        <end position="238"/>
    </location>
</feature>
<protein>
    <submittedName>
        <fullName evidence="9">MFS domain-containing protein</fullName>
    </submittedName>
</protein>
<dbReference type="STRING" id="6313.A0A0K0DEK9"/>
<feature type="transmembrane region" description="Helical" evidence="7">
    <location>
        <begin position="379"/>
        <end position="401"/>
    </location>
</feature>
<dbReference type="GO" id="GO:0016020">
    <property type="term" value="C:membrane"/>
    <property type="evidence" value="ECO:0007669"/>
    <property type="project" value="UniProtKB-SubCell"/>
</dbReference>
<evidence type="ECO:0000313" key="9">
    <source>
        <dbReference type="WBParaSite" id="ACAC_0000930901-mRNA-1"/>
    </source>
</evidence>
<reference evidence="9" key="2">
    <citation type="submission" date="2017-02" db="UniProtKB">
        <authorList>
            <consortium name="WormBaseParasite"/>
        </authorList>
    </citation>
    <scope>IDENTIFICATION</scope>
</reference>
<evidence type="ECO:0000256" key="5">
    <source>
        <dbReference type="ARBA" id="ARBA00023136"/>
    </source>
</evidence>
<dbReference type="Proteomes" id="UP000035642">
    <property type="component" value="Unassembled WGS sequence"/>
</dbReference>